<dbReference type="GO" id="GO:0006950">
    <property type="term" value="P:response to stress"/>
    <property type="evidence" value="ECO:0007669"/>
    <property type="project" value="TreeGrafter"/>
</dbReference>
<feature type="domain" description="HTH marR-type" evidence="4">
    <location>
        <begin position="4"/>
        <end position="137"/>
    </location>
</feature>
<organism evidence="5 6">
    <name type="scientific">Sphingomonas lycopersici</name>
    <dbReference type="NCBI Taxonomy" id="2951807"/>
    <lineage>
        <taxon>Bacteria</taxon>
        <taxon>Pseudomonadati</taxon>
        <taxon>Pseudomonadota</taxon>
        <taxon>Alphaproteobacteria</taxon>
        <taxon>Sphingomonadales</taxon>
        <taxon>Sphingomonadaceae</taxon>
        <taxon>Sphingomonas</taxon>
    </lineage>
</organism>
<keyword evidence="3" id="KW-0804">Transcription</keyword>
<proteinExistence type="predicted"/>
<evidence type="ECO:0000256" key="1">
    <source>
        <dbReference type="ARBA" id="ARBA00023015"/>
    </source>
</evidence>
<dbReference type="SMART" id="SM00347">
    <property type="entry name" value="HTH_MARR"/>
    <property type="match status" value="1"/>
</dbReference>
<dbReference type="GO" id="GO:0003677">
    <property type="term" value="F:DNA binding"/>
    <property type="evidence" value="ECO:0007669"/>
    <property type="project" value="UniProtKB-KW"/>
</dbReference>
<keyword evidence="6" id="KW-1185">Reference proteome</keyword>
<dbReference type="PANTHER" id="PTHR33164:SF57">
    <property type="entry name" value="MARR-FAMILY TRANSCRIPTIONAL REGULATOR"/>
    <property type="match status" value="1"/>
</dbReference>
<dbReference type="Proteomes" id="UP001165565">
    <property type="component" value="Unassembled WGS sequence"/>
</dbReference>
<dbReference type="GO" id="GO:0003700">
    <property type="term" value="F:DNA-binding transcription factor activity"/>
    <property type="evidence" value="ECO:0007669"/>
    <property type="project" value="InterPro"/>
</dbReference>
<reference evidence="5" key="1">
    <citation type="submission" date="2022-06" db="EMBL/GenBank/DDBJ databases">
        <title>Sphingomonas sp. nov. isolated from rhizosphere soil of tomato.</title>
        <authorList>
            <person name="Dong H."/>
            <person name="Gao R."/>
        </authorList>
    </citation>
    <scope>NUCLEOTIDE SEQUENCE</scope>
    <source>
        <strain evidence="5">MMSM24</strain>
    </source>
</reference>
<evidence type="ECO:0000313" key="6">
    <source>
        <dbReference type="Proteomes" id="UP001165565"/>
    </source>
</evidence>
<dbReference type="PROSITE" id="PS50995">
    <property type="entry name" value="HTH_MARR_2"/>
    <property type="match status" value="1"/>
</dbReference>
<dbReference type="EMBL" id="JANFAV010000016">
    <property type="protein sequence ID" value="MCW6536844.1"/>
    <property type="molecule type" value="Genomic_DNA"/>
</dbReference>
<dbReference type="PROSITE" id="PS01117">
    <property type="entry name" value="HTH_MARR_1"/>
    <property type="match status" value="1"/>
</dbReference>
<dbReference type="Gene3D" id="1.10.10.10">
    <property type="entry name" value="Winged helix-like DNA-binding domain superfamily/Winged helix DNA-binding domain"/>
    <property type="match status" value="1"/>
</dbReference>
<dbReference type="InterPro" id="IPR000835">
    <property type="entry name" value="HTH_MarR-typ"/>
</dbReference>
<dbReference type="SUPFAM" id="SSF46785">
    <property type="entry name" value="Winged helix' DNA-binding domain"/>
    <property type="match status" value="1"/>
</dbReference>
<keyword evidence="2" id="KW-0238">DNA-binding</keyword>
<dbReference type="InterPro" id="IPR023187">
    <property type="entry name" value="Tscrpt_reg_MarR-type_CS"/>
</dbReference>
<gene>
    <name evidence="5" type="ORF">NEE01_18860</name>
</gene>
<dbReference type="AlphaFoldDB" id="A0AA41ZH56"/>
<dbReference type="Pfam" id="PF01047">
    <property type="entry name" value="MarR"/>
    <property type="match status" value="1"/>
</dbReference>
<name>A0AA41ZH56_9SPHN</name>
<dbReference type="InterPro" id="IPR036390">
    <property type="entry name" value="WH_DNA-bd_sf"/>
</dbReference>
<dbReference type="InterPro" id="IPR036388">
    <property type="entry name" value="WH-like_DNA-bd_sf"/>
</dbReference>
<dbReference type="PRINTS" id="PR00598">
    <property type="entry name" value="HTHMARR"/>
</dbReference>
<evidence type="ECO:0000313" key="5">
    <source>
        <dbReference type="EMBL" id="MCW6536844.1"/>
    </source>
</evidence>
<keyword evidence="1" id="KW-0805">Transcription regulation</keyword>
<evidence type="ECO:0000256" key="3">
    <source>
        <dbReference type="ARBA" id="ARBA00023163"/>
    </source>
</evidence>
<dbReference type="InterPro" id="IPR039422">
    <property type="entry name" value="MarR/SlyA-like"/>
</dbReference>
<accession>A0AA41ZH56</accession>
<comment type="caution">
    <text evidence="5">The sequence shown here is derived from an EMBL/GenBank/DDBJ whole genome shotgun (WGS) entry which is preliminary data.</text>
</comment>
<evidence type="ECO:0000256" key="2">
    <source>
        <dbReference type="ARBA" id="ARBA00023125"/>
    </source>
</evidence>
<dbReference type="RefSeq" id="WP_265270622.1">
    <property type="nucleotide sequence ID" value="NZ_JANFAV010000016.1"/>
</dbReference>
<dbReference type="PANTHER" id="PTHR33164">
    <property type="entry name" value="TRANSCRIPTIONAL REGULATOR, MARR FAMILY"/>
    <property type="match status" value="1"/>
</dbReference>
<evidence type="ECO:0000259" key="4">
    <source>
        <dbReference type="PROSITE" id="PS50995"/>
    </source>
</evidence>
<sequence>MNCDDQLIQGLARVYLHLQRRVNRELAQEGGSLARLKLLLFVQKREGAARAADIADMFDLAPRTVTEGLDALERDGLIVRTADPDDRRVKRIAVTPAGEGVIAASQPLRAQLLAETFAVLTAEERAQLSALLGKLAASLDEG</sequence>
<protein>
    <submittedName>
        <fullName evidence="5">MarR family transcriptional regulator</fullName>
    </submittedName>
</protein>